<dbReference type="WBParaSite" id="nRc.2.0.1.t03251-RA">
    <property type="protein sequence ID" value="nRc.2.0.1.t03251-RA"/>
    <property type="gene ID" value="nRc.2.0.1.g03251"/>
</dbReference>
<sequence length="77" mass="8914">MPKIFWCFACGGLVRVALVDFLIVLPSPNKRVVDSTSQFTYFLYLLLLLLIIIARALRGPKTQNFFGALRRITRYNY</sequence>
<protein>
    <submittedName>
        <fullName evidence="3">Uncharacterized protein</fullName>
    </submittedName>
</protein>
<dbReference type="Proteomes" id="UP000887565">
    <property type="component" value="Unplaced"/>
</dbReference>
<keyword evidence="1" id="KW-0812">Transmembrane</keyword>
<evidence type="ECO:0000256" key="1">
    <source>
        <dbReference type="SAM" id="Phobius"/>
    </source>
</evidence>
<reference evidence="3" key="1">
    <citation type="submission" date="2022-11" db="UniProtKB">
        <authorList>
            <consortium name="WormBaseParasite"/>
        </authorList>
    </citation>
    <scope>IDENTIFICATION</scope>
</reference>
<evidence type="ECO:0000313" key="3">
    <source>
        <dbReference type="WBParaSite" id="nRc.2.0.1.t03251-RA"/>
    </source>
</evidence>
<name>A0A915HP13_ROMCU</name>
<evidence type="ECO:0000313" key="2">
    <source>
        <dbReference type="Proteomes" id="UP000887565"/>
    </source>
</evidence>
<accession>A0A915HP13</accession>
<keyword evidence="1" id="KW-0472">Membrane</keyword>
<keyword evidence="2" id="KW-1185">Reference proteome</keyword>
<keyword evidence="1" id="KW-1133">Transmembrane helix</keyword>
<feature type="transmembrane region" description="Helical" evidence="1">
    <location>
        <begin position="39"/>
        <end position="57"/>
    </location>
</feature>
<proteinExistence type="predicted"/>
<dbReference type="AlphaFoldDB" id="A0A915HP13"/>
<organism evidence="2 3">
    <name type="scientific">Romanomermis culicivorax</name>
    <name type="common">Nematode worm</name>
    <dbReference type="NCBI Taxonomy" id="13658"/>
    <lineage>
        <taxon>Eukaryota</taxon>
        <taxon>Metazoa</taxon>
        <taxon>Ecdysozoa</taxon>
        <taxon>Nematoda</taxon>
        <taxon>Enoplea</taxon>
        <taxon>Dorylaimia</taxon>
        <taxon>Mermithida</taxon>
        <taxon>Mermithoidea</taxon>
        <taxon>Mermithidae</taxon>
        <taxon>Romanomermis</taxon>
    </lineage>
</organism>